<protein>
    <submittedName>
        <fullName evidence="1">Uncharacterized protein</fullName>
    </submittedName>
</protein>
<name>A0ABR9QNB8_9BACI</name>
<accession>A0ABR9QNB8</accession>
<proteinExistence type="predicted"/>
<gene>
    <name evidence="1" type="ORF">IMZ08_18330</name>
</gene>
<dbReference type="EMBL" id="JADCLJ010000024">
    <property type="protein sequence ID" value="MBE4909998.1"/>
    <property type="molecule type" value="Genomic_DNA"/>
</dbReference>
<reference evidence="1 2" key="1">
    <citation type="submission" date="2020-10" db="EMBL/GenBank/DDBJ databases">
        <title>Bacillus sp. HD4P25, an endophyte from a halophyte.</title>
        <authorList>
            <person name="Sun J.-Q."/>
        </authorList>
    </citation>
    <scope>NUCLEOTIDE SEQUENCE [LARGE SCALE GENOMIC DNA]</scope>
    <source>
        <strain evidence="1 2">YIM 93174</strain>
    </source>
</reference>
<keyword evidence="2" id="KW-1185">Reference proteome</keyword>
<sequence>MGVICLDYKKLLAAYRSLWVNRELKTVEGDEEETLIEAIERDLKDENAHPRVRKSPHTKFLWATKRIGQGAISDEEKLRLIDIHIEIVERLDHS</sequence>
<comment type="caution">
    <text evidence="1">The sequence shown here is derived from an EMBL/GenBank/DDBJ whole genome shotgun (WGS) entry which is preliminary data.</text>
</comment>
<evidence type="ECO:0000313" key="1">
    <source>
        <dbReference type="EMBL" id="MBE4909998.1"/>
    </source>
</evidence>
<organism evidence="1 2">
    <name type="scientific">Litchfieldia luteola</name>
    <dbReference type="NCBI Taxonomy" id="682179"/>
    <lineage>
        <taxon>Bacteria</taxon>
        <taxon>Bacillati</taxon>
        <taxon>Bacillota</taxon>
        <taxon>Bacilli</taxon>
        <taxon>Bacillales</taxon>
        <taxon>Bacillaceae</taxon>
        <taxon>Litchfieldia</taxon>
    </lineage>
</organism>
<evidence type="ECO:0000313" key="2">
    <source>
        <dbReference type="Proteomes" id="UP001516662"/>
    </source>
</evidence>
<dbReference type="Proteomes" id="UP001516662">
    <property type="component" value="Unassembled WGS sequence"/>
</dbReference>